<evidence type="ECO:0000313" key="3">
    <source>
        <dbReference type="Proteomes" id="UP000248817"/>
    </source>
</evidence>
<gene>
    <name evidence="2" type="ORF">BP00DRAFT_476213</name>
</gene>
<dbReference type="EMBL" id="KZ825467">
    <property type="protein sequence ID" value="PYI35805.1"/>
    <property type="molecule type" value="Genomic_DNA"/>
</dbReference>
<keyword evidence="3" id="KW-1185">Reference proteome</keyword>
<protein>
    <submittedName>
        <fullName evidence="2">Uncharacterized protein</fullName>
    </submittedName>
</protein>
<feature type="region of interest" description="Disordered" evidence="1">
    <location>
        <begin position="75"/>
        <end position="107"/>
    </location>
</feature>
<dbReference type="Proteomes" id="UP000248817">
    <property type="component" value="Unassembled WGS sequence"/>
</dbReference>
<sequence>MGLLPMKSYYRWFGFSKTRTSKEDHSCRFLDDALIHSNNSCWSLSELAPTKFEDRGRHYVSVEHALRAAEHIDDMSDGEWSEGRRPYQKPPKKYENREEKFPTGKNYREGPLYPEITMWEKGMPPGPARIIGPEKEHEPRCRNRPTHWKLSTFWKPCWHNQRKGHDGINMDPATYRSATGLPQRPISAPT</sequence>
<evidence type="ECO:0000313" key="2">
    <source>
        <dbReference type="EMBL" id="PYI35805.1"/>
    </source>
</evidence>
<accession>A0A2V5IGE5</accession>
<feature type="compositionally biased region" description="Basic and acidic residues" evidence="1">
    <location>
        <begin position="92"/>
        <end position="107"/>
    </location>
</feature>
<organism evidence="2 3">
    <name type="scientific">Aspergillus indologenus CBS 114.80</name>
    <dbReference type="NCBI Taxonomy" id="1450541"/>
    <lineage>
        <taxon>Eukaryota</taxon>
        <taxon>Fungi</taxon>
        <taxon>Dikarya</taxon>
        <taxon>Ascomycota</taxon>
        <taxon>Pezizomycotina</taxon>
        <taxon>Eurotiomycetes</taxon>
        <taxon>Eurotiomycetidae</taxon>
        <taxon>Eurotiales</taxon>
        <taxon>Aspergillaceae</taxon>
        <taxon>Aspergillus</taxon>
        <taxon>Aspergillus subgen. Circumdati</taxon>
    </lineage>
</organism>
<name>A0A2V5IGE5_9EURO</name>
<proteinExistence type="predicted"/>
<evidence type="ECO:0000256" key="1">
    <source>
        <dbReference type="SAM" id="MobiDB-lite"/>
    </source>
</evidence>
<dbReference type="AlphaFoldDB" id="A0A2V5IGE5"/>
<reference evidence="2 3" key="1">
    <citation type="submission" date="2018-02" db="EMBL/GenBank/DDBJ databases">
        <title>The genomes of Aspergillus section Nigri reveals drivers in fungal speciation.</title>
        <authorList>
            <consortium name="DOE Joint Genome Institute"/>
            <person name="Vesth T.C."/>
            <person name="Nybo J."/>
            <person name="Theobald S."/>
            <person name="Brandl J."/>
            <person name="Frisvad J.C."/>
            <person name="Nielsen K.F."/>
            <person name="Lyhne E.K."/>
            <person name="Kogle M.E."/>
            <person name="Kuo A."/>
            <person name="Riley R."/>
            <person name="Clum A."/>
            <person name="Nolan M."/>
            <person name="Lipzen A."/>
            <person name="Salamov A."/>
            <person name="Henrissat B."/>
            <person name="Wiebenga A."/>
            <person name="De vries R.P."/>
            <person name="Grigoriev I.V."/>
            <person name="Mortensen U.H."/>
            <person name="Andersen M.R."/>
            <person name="Baker S.E."/>
        </authorList>
    </citation>
    <scope>NUCLEOTIDE SEQUENCE [LARGE SCALE GENOMIC DNA]</scope>
    <source>
        <strain evidence="2 3">CBS 114.80</strain>
    </source>
</reference>